<dbReference type="Gene3D" id="2.60.210.10">
    <property type="entry name" value="Apoptosis, Tumor Necrosis Factor Receptor Associated Protein 2, Chain A"/>
    <property type="match status" value="1"/>
</dbReference>
<dbReference type="InterPro" id="IPR008974">
    <property type="entry name" value="TRAF-like"/>
</dbReference>
<protein>
    <recommendedName>
        <fullName evidence="1">MATH domain-containing protein</fullName>
    </recommendedName>
</protein>
<dbReference type="Pfam" id="PF22486">
    <property type="entry name" value="MATH_2"/>
    <property type="match status" value="1"/>
</dbReference>
<sequence length="168" mass="18702">MSSASRGTEVKAIGKTIHSDKFSVGGHDWSFCFTTRSYSSNARIYLVYEGPNTEVKASYELRLLDLDNGPPLMVYKKAPRVFTANGNTMFDLCVIKHSQFEASPYLQDDCLTIECTVTVIKEPRLTETKPFPRIEVPPSDITLHFGKLLETEEGVDVTFSVGGQNLSL</sequence>
<feature type="domain" description="MATH" evidence="1">
    <location>
        <begin position="1"/>
        <end position="117"/>
    </location>
</feature>
<dbReference type="InterPro" id="IPR002083">
    <property type="entry name" value="MATH/TRAF_dom"/>
</dbReference>
<evidence type="ECO:0000313" key="3">
    <source>
        <dbReference type="Proteomes" id="UP000095767"/>
    </source>
</evidence>
<dbReference type="Proteomes" id="UP000095767">
    <property type="component" value="Unassembled WGS sequence"/>
</dbReference>
<dbReference type="STRING" id="888268.A0A1E5WHW3"/>
<dbReference type="EMBL" id="LWDX02007113">
    <property type="protein sequence ID" value="OEL36992.1"/>
    <property type="molecule type" value="Genomic_DNA"/>
</dbReference>
<dbReference type="AlphaFoldDB" id="A0A1E5WHW3"/>
<dbReference type="SUPFAM" id="SSF49599">
    <property type="entry name" value="TRAF domain-like"/>
    <property type="match status" value="1"/>
</dbReference>
<dbReference type="OrthoDB" id="542113at2759"/>
<dbReference type="PROSITE" id="PS50144">
    <property type="entry name" value="MATH"/>
    <property type="match status" value="1"/>
</dbReference>
<dbReference type="PANTHER" id="PTHR26379:SF438">
    <property type="entry name" value="OS08G0128700 PROTEIN"/>
    <property type="match status" value="1"/>
</dbReference>
<name>A0A1E5WHW3_9POAL</name>
<reference evidence="2 3" key="1">
    <citation type="submission" date="2016-09" db="EMBL/GenBank/DDBJ databases">
        <title>The draft genome of Dichanthelium oligosanthes: A C3 panicoid grass species.</title>
        <authorList>
            <person name="Studer A.J."/>
            <person name="Schnable J.C."/>
            <person name="Brutnell T.P."/>
        </authorList>
    </citation>
    <scope>NUCLEOTIDE SEQUENCE [LARGE SCALE GENOMIC DNA]</scope>
    <source>
        <strain evidence="3">cv. Kellogg 1175</strain>
        <tissue evidence="2">Leaf</tissue>
    </source>
</reference>
<comment type="caution">
    <text evidence="2">The sequence shown here is derived from an EMBL/GenBank/DDBJ whole genome shotgun (WGS) entry which is preliminary data.</text>
</comment>
<organism evidence="2 3">
    <name type="scientific">Dichanthelium oligosanthes</name>
    <dbReference type="NCBI Taxonomy" id="888268"/>
    <lineage>
        <taxon>Eukaryota</taxon>
        <taxon>Viridiplantae</taxon>
        <taxon>Streptophyta</taxon>
        <taxon>Embryophyta</taxon>
        <taxon>Tracheophyta</taxon>
        <taxon>Spermatophyta</taxon>
        <taxon>Magnoliopsida</taxon>
        <taxon>Liliopsida</taxon>
        <taxon>Poales</taxon>
        <taxon>Poaceae</taxon>
        <taxon>PACMAD clade</taxon>
        <taxon>Panicoideae</taxon>
        <taxon>Panicodae</taxon>
        <taxon>Paniceae</taxon>
        <taxon>Dichantheliinae</taxon>
        <taxon>Dichanthelium</taxon>
    </lineage>
</organism>
<accession>A0A1E5WHW3</accession>
<dbReference type="GO" id="GO:0016567">
    <property type="term" value="P:protein ubiquitination"/>
    <property type="evidence" value="ECO:0007669"/>
    <property type="project" value="InterPro"/>
</dbReference>
<dbReference type="InterPro" id="IPR045005">
    <property type="entry name" value="BPM1-6"/>
</dbReference>
<proteinExistence type="predicted"/>
<evidence type="ECO:0000259" key="1">
    <source>
        <dbReference type="PROSITE" id="PS50144"/>
    </source>
</evidence>
<evidence type="ECO:0000313" key="2">
    <source>
        <dbReference type="EMBL" id="OEL36992.1"/>
    </source>
</evidence>
<dbReference type="CDD" id="cd00121">
    <property type="entry name" value="MATH"/>
    <property type="match status" value="1"/>
</dbReference>
<gene>
    <name evidence="2" type="ORF">BAE44_0001988</name>
</gene>
<keyword evidence="3" id="KW-1185">Reference proteome</keyword>
<dbReference type="PANTHER" id="PTHR26379">
    <property type="entry name" value="BTB/POZ AND MATH DOMAIN-CONTAINING PROTEIN 1"/>
    <property type="match status" value="1"/>
</dbReference>